<feature type="transmembrane region" description="Helical" evidence="1">
    <location>
        <begin position="56"/>
        <end position="77"/>
    </location>
</feature>
<evidence type="ECO:0000256" key="1">
    <source>
        <dbReference type="SAM" id="Phobius"/>
    </source>
</evidence>
<dbReference type="AlphaFoldDB" id="A0A3E3DRN7"/>
<sequence length="83" mass="9000">MKNDNRKRNGLLTASAIFYILFALDLIVNTALAHILNGGQSLIANAMMLGPFVVNVISLSISFSIATIFLVIGYICAKVNKEK</sequence>
<dbReference type="RefSeq" id="WP_029466659.1">
    <property type="nucleotide sequence ID" value="NZ_QTJW01000003.1"/>
</dbReference>
<dbReference type="Proteomes" id="UP000261023">
    <property type="component" value="Unassembled WGS sequence"/>
</dbReference>
<evidence type="ECO:0000313" key="2">
    <source>
        <dbReference type="EMBL" id="RGD71589.1"/>
    </source>
</evidence>
<gene>
    <name evidence="2" type="ORF">DWX31_04710</name>
</gene>
<keyword evidence="1" id="KW-0472">Membrane</keyword>
<comment type="caution">
    <text evidence="2">The sequence shown here is derived from an EMBL/GenBank/DDBJ whole genome shotgun (WGS) entry which is preliminary data.</text>
</comment>
<proteinExistence type="predicted"/>
<accession>A0A3E3DRN7</accession>
<dbReference type="EMBL" id="QTJW01000003">
    <property type="protein sequence ID" value="RGD71589.1"/>
    <property type="molecule type" value="Genomic_DNA"/>
</dbReference>
<feature type="transmembrane region" description="Helical" evidence="1">
    <location>
        <begin position="12"/>
        <end position="36"/>
    </location>
</feature>
<organism evidence="2 3">
    <name type="scientific">Hungatella hathewayi</name>
    <dbReference type="NCBI Taxonomy" id="154046"/>
    <lineage>
        <taxon>Bacteria</taxon>
        <taxon>Bacillati</taxon>
        <taxon>Bacillota</taxon>
        <taxon>Clostridia</taxon>
        <taxon>Lachnospirales</taxon>
        <taxon>Lachnospiraceae</taxon>
        <taxon>Hungatella</taxon>
    </lineage>
</organism>
<keyword evidence="1" id="KW-0812">Transmembrane</keyword>
<evidence type="ECO:0000313" key="3">
    <source>
        <dbReference type="Proteomes" id="UP000261023"/>
    </source>
</evidence>
<keyword evidence="1" id="KW-1133">Transmembrane helix</keyword>
<protein>
    <submittedName>
        <fullName evidence="2">Uncharacterized protein</fullName>
    </submittedName>
</protein>
<name>A0A3E3DRN7_9FIRM</name>
<reference evidence="2 3" key="1">
    <citation type="submission" date="2018-08" db="EMBL/GenBank/DDBJ databases">
        <title>A genome reference for cultivated species of the human gut microbiota.</title>
        <authorList>
            <person name="Zou Y."/>
            <person name="Xue W."/>
            <person name="Luo G."/>
        </authorList>
    </citation>
    <scope>NUCLEOTIDE SEQUENCE [LARGE SCALE GENOMIC DNA]</scope>
    <source>
        <strain evidence="2 3">AF19-13AC</strain>
    </source>
</reference>